<proteinExistence type="inferred from homology"/>
<feature type="transmembrane region" description="Helical" evidence="10">
    <location>
        <begin position="334"/>
        <end position="351"/>
    </location>
</feature>
<evidence type="ECO:0000256" key="10">
    <source>
        <dbReference type="RuleBase" id="RU362081"/>
    </source>
</evidence>
<feature type="transmembrane region" description="Helical" evidence="10">
    <location>
        <begin position="823"/>
        <end position="842"/>
    </location>
</feature>
<dbReference type="GO" id="GO:0005886">
    <property type="term" value="C:plasma membrane"/>
    <property type="evidence" value="ECO:0007669"/>
    <property type="project" value="UniProtKB-SubCell"/>
</dbReference>
<dbReference type="PANTHER" id="PTHR43520">
    <property type="entry name" value="ATP7, ISOFORM B"/>
    <property type="match status" value="1"/>
</dbReference>
<dbReference type="Gene3D" id="2.70.150.10">
    <property type="entry name" value="Calcium-transporting ATPase, cytoplasmic transduction domain A"/>
    <property type="match status" value="1"/>
</dbReference>
<keyword evidence="9 10" id="KW-0472">Membrane</keyword>
<evidence type="ECO:0000256" key="7">
    <source>
        <dbReference type="ARBA" id="ARBA00022967"/>
    </source>
</evidence>
<dbReference type="RefSeq" id="WP_093407568.1">
    <property type="nucleotide sequence ID" value="NZ_FOVL01000006.1"/>
</dbReference>
<dbReference type="AlphaFoldDB" id="A0A1I4ZKN5"/>
<keyword evidence="7" id="KW-1278">Translocase</keyword>
<feature type="transmembrane region" description="Helical" evidence="10">
    <location>
        <begin position="275"/>
        <end position="293"/>
    </location>
</feature>
<dbReference type="Pfam" id="PF00702">
    <property type="entry name" value="Hydrolase"/>
    <property type="match status" value="1"/>
</dbReference>
<evidence type="ECO:0000259" key="12">
    <source>
        <dbReference type="Pfam" id="PF00122"/>
    </source>
</evidence>
<dbReference type="PROSITE" id="PS00154">
    <property type="entry name" value="ATPASE_E1_E2"/>
    <property type="match status" value="1"/>
</dbReference>
<feature type="transmembrane region" description="Helical" evidence="10">
    <location>
        <begin position="520"/>
        <end position="548"/>
    </location>
</feature>
<dbReference type="SUPFAM" id="SSF81665">
    <property type="entry name" value="Calcium ATPase, transmembrane domain M"/>
    <property type="match status" value="1"/>
</dbReference>
<dbReference type="InterPro" id="IPR023299">
    <property type="entry name" value="ATPase_P-typ_cyto_dom_N"/>
</dbReference>
<evidence type="ECO:0000256" key="6">
    <source>
        <dbReference type="ARBA" id="ARBA00022840"/>
    </source>
</evidence>
<comment type="subcellular location">
    <subcellularLocation>
        <location evidence="10">Cell membrane</location>
    </subcellularLocation>
    <subcellularLocation>
        <location evidence="1">Endomembrane system</location>
        <topology evidence="1">Multi-pass membrane protein</topology>
    </subcellularLocation>
</comment>
<evidence type="ECO:0000256" key="11">
    <source>
        <dbReference type="SAM" id="MobiDB-lite"/>
    </source>
</evidence>
<dbReference type="GO" id="GO:0012505">
    <property type="term" value="C:endomembrane system"/>
    <property type="evidence" value="ECO:0007669"/>
    <property type="project" value="UniProtKB-SubCell"/>
</dbReference>
<dbReference type="SFLD" id="SFLDF00027">
    <property type="entry name" value="p-type_atpase"/>
    <property type="match status" value="1"/>
</dbReference>
<evidence type="ECO:0000256" key="1">
    <source>
        <dbReference type="ARBA" id="ARBA00004127"/>
    </source>
</evidence>
<name>A0A1I4ZKN5_9FLAO</name>
<dbReference type="InterPro" id="IPR023298">
    <property type="entry name" value="ATPase_P-typ_TM_dom_sf"/>
</dbReference>
<dbReference type="GO" id="GO:0005524">
    <property type="term" value="F:ATP binding"/>
    <property type="evidence" value="ECO:0007669"/>
    <property type="project" value="UniProtKB-UniRule"/>
</dbReference>
<evidence type="ECO:0000313" key="13">
    <source>
        <dbReference type="EMBL" id="SFN50519.1"/>
    </source>
</evidence>
<dbReference type="PANTHER" id="PTHR43520:SF8">
    <property type="entry name" value="P-TYPE CU(+) TRANSPORTER"/>
    <property type="match status" value="1"/>
</dbReference>
<dbReference type="InterPro" id="IPR018303">
    <property type="entry name" value="ATPase_P-typ_P_site"/>
</dbReference>
<dbReference type="PRINTS" id="PR00119">
    <property type="entry name" value="CATATPASE"/>
</dbReference>
<dbReference type="GO" id="GO:0016887">
    <property type="term" value="F:ATP hydrolysis activity"/>
    <property type="evidence" value="ECO:0007669"/>
    <property type="project" value="InterPro"/>
</dbReference>
<evidence type="ECO:0000256" key="4">
    <source>
        <dbReference type="ARBA" id="ARBA00022723"/>
    </source>
</evidence>
<sequence length="876" mass="96670">MGDKERKKHQKEEKNKASGTSRKKTTEETNPGENKNYPDEESAENSGSSSEKKQLDQNSAEESSGEQKSETTSQQPDKNPQDKPIGKENKETEEKDQDIHVDVDVEADKVSINVNLKTGKPKSGKEEKRTGNGEKPEKNNSAEKPDTGKEEPSGGEQEQETKPAEEDERPSEKTTEEKKESAKEEKQEKEQKEHKAHSGKESHEENGHPDDDQGEDHGEHDHEHSDHGEDHHKHMLKDFKKRFWISLVIAIPILALSEMIQNWFGYELEFPGSKYVLGGLGLAIYLYGGWPFLRGMKDEIKDRYPGMMTLIAIAITVAWGYSFAITLGMEGMDFYWELATLVVIMLLGHWLEMKSILGASRALEELMELMPDTAHRIKEDGDTEEVKVIELKNGDRILVKPGEKIAADGNVVDGKSSVNESMLTGESKPVEKKKGDEVIGGAVNESGSITIEIERTGEESYLNQMVEMVQEAQKSKSKTQRLADKAALVLTIVALAGGLATFLVWFLIMDREMVFAIERAVTVMIIACPHALGLAIPLVVAISTSISAKKGLLIRNRSAFELCRKLDVILFDKTGTLTKGEFGVTTIESLDEEWDEEKVLTWAASMEKKSEHPLAAGILKKAKEKNLELLNAEDYENITGQGIKARINGQEVIIAGGNYLEEKNIPADASPDAKGTVIYLVVENEPKGYLALADEVREDSKEAVKTLHENDIEVFMITGDREQVAKEVSEELGIEGYFANVMPEKKQDKIKEFQEKGKIVAMTGDGVNDAPALAQADVGIAVGSGTDIAAETADIILANSNPKDIVKLILFGKATYNKMIQNLFWATAYNIVAIPLAAGVLYQQGILVNPAVGAIVMSISTIIVAVNAQLLRYKLK</sequence>
<dbReference type="GO" id="GO:0043682">
    <property type="term" value="F:P-type divalent copper transporter activity"/>
    <property type="evidence" value="ECO:0007669"/>
    <property type="project" value="TreeGrafter"/>
</dbReference>
<dbReference type="EMBL" id="FOVL01000006">
    <property type="protein sequence ID" value="SFN50519.1"/>
    <property type="molecule type" value="Genomic_DNA"/>
</dbReference>
<dbReference type="OrthoDB" id="1521937at2"/>
<dbReference type="InterPro" id="IPR027256">
    <property type="entry name" value="P-typ_ATPase_IB"/>
</dbReference>
<dbReference type="Pfam" id="PF00122">
    <property type="entry name" value="E1-E2_ATPase"/>
    <property type="match status" value="1"/>
</dbReference>
<dbReference type="GO" id="GO:0005507">
    <property type="term" value="F:copper ion binding"/>
    <property type="evidence" value="ECO:0007669"/>
    <property type="project" value="TreeGrafter"/>
</dbReference>
<organism evidence="13 14">
    <name type="scientific">Salegentibacter flavus</name>
    <dbReference type="NCBI Taxonomy" id="287099"/>
    <lineage>
        <taxon>Bacteria</taxon>
        <taxon>Pseudomonadati</taxon>
        <taxon>Bacteroidota</taxon>
        <taxon>Flavobacteriia</taxon>
        <taxon>Flavobacteriales</taxon>
        <taxon>Flavobacteriaceae</taxon>
        <taxon>Salegentibacter</taxon>
    </lineage>
</organism>
<feature type="transmembrane region" description="Helical" evidence="10">
    <location>
        <begin position="305"/>
        <end position="328"/>
    </location>
</feature>
<feature type="compositionally biased region" description="Basic and acidic residues" evidence="11">
    <location>
        <begin position="1"/>
        <end position="16"/>
    </location>
</feature>
<dbReference type="Gene3D" id="3.40.1110.10">
    <property type="entry name" value="Calcium-transporting ATPase, cytoplasmic domain N"/>
    <property type="match status" value="1"/>
</dbReference>
<evidence type="ECO:0000256" key="2">
    <source>
        <dbReference type="ARBA" id="ARBA00006024"/>
    </source>
</evidence>
<gene>
    <name evidence="13" type="ORF">SAMN05660413_01389</name>
</gene>
<feature type="transmembrane region" description="Helical" evidence="10">
    <location>
        <begin position="486"/>
        <end position="508"/>
    </location>
</feature>
<evidence type="ECO:0000256" key="9">
    <source>
        <dbReference type="ARBA" id="ARBA00023136"/>
    </source>
</evidence>
<dbReference type="Proteomes" id="UP000199153">
    <property type="component" value="Unassembled WGS sequence"/>
</dbReference>
<evidence type="ECO:0000313" key="14">
    <source>
        <dbReference type="Proteomes" id="UP000199153"/>
    </source>
</evidence>
<dbReference type="InterPro" id="IPR059000">
    <property type="entry name" value="ATPase_P-type_domA"/>
</dbReference>
<dbReference type="SUPFAM" id="SSF56784">
    <property type="entry name" value="HAD-like"/>
    <property type="match status" value="1"/>
</dbReference>
<feature type="transmembrane region" description="Helical" evidence="10">
    <location>
        <begin position="848"/>
        <end position="871"/>
    </location>
</feature>
<evidence type="ECO:0000256" key="8">
    <source>
        <dbReference type="ARBA" id="ARBA00022989"/>
    </source>
</evidence>
<dbReference type="NCBIfam" id="TIGR01525">
    <property type="entry name" value="ATPase-IB_hvy"/>
    <property type="match status" value="1"/>
</dbReference>
<dbReference type="NCBIfam" id="TIGR01494">
    <property type="entry name" value="ATPase_P-type"/>
    <property type="match status" value="1"/>
</dbReference>
<dbReference type="STRING" id="287099.SAMN05660413_01389"/>
<dbReference type="Gene3D" id="3.40.50.1000">
    <property type="entry name" value="HAD superfamily/HAD-like"/>
    <property type="match status" value="1"/>
</dbReference>
<keyword evidence="10" id="KW-1003">Cell membrane</keyword>
<evidence type="ECO:0000256" key="5">
    <source>
        <dbReference type="ARBA" id="ARBA00022741"/>
    </source>
</evidence>
<dbReference type="FunFam" id="2.70.150.10:FF:000002">
    <property type="entry name" value="Copper-transporting ATPase 1, putative"/>
    <property type="match status" value="1"/>
</dbReference>
<dbReference type="PRINTS" id="PR00120">
    <property type="entry name" value="HATPASE"/>
</dbReference>
<dbReference type="SFLD" id="SFLDS00003">
    <property type="entry name" value="Haloacid_Dehalogenase"/>
    <property type="match status" value="1"/>
</dbReference>
<feature type="transmembrane region" description="Helical" evidence="10">
    <location>
        <begin position="243"/>
        <end position="263"/>
    </location>
</feature>
<dbReference type="InterPro" id="IPR036412">
    <property type="entry name" value="HAD-like_sf"/>
</dbReference>
<dbReference type="SFLD" id="SFLDG00002">
    <property type="entry name" value="C1.7:_P-type_atpase_like"/>
    <property type="match status" value="1"/>
</dbReference>
<dbReference type="InterPro" id="IPR023214">
    <property type="entry name" value="HAD_sf"/>
</dbReference>
<evidence type="ECO:0000256" key="3">
    <source>
        <dbReference type="ARBA" id="ARBA00022692"/>
    </source>
</evidence>
<feature type="domain" description="P-type ATPase A" evidence="12">
    <location>
        <begin position="368"/>
        <end position="470"/>
    </location>
</feature>
<keyword evidence="6 10" id="KW-0067">ATP-binding</keyword>
<protein>
    <submittedName>
        <fullName evidence="13">Cu2+-exporting ATPase</fullName>
    </submittedName>
</protein>
<dbReference type="InterPro" id="IPR044492">
    <property type="entry name" value="P_typ_ATPase_HD_dom"/>
</dbReference>
<feature type="compositionally biased region" description="Basic and acidic residues" evidence="11">
    <location>
        <begin position="159"/>
        <end position="232"/>
    </location>
</feature>
<comment type="similarity">
    <text evidence="2 10">Belongs to the cation transport ATPase (P-type) (TC 3.A.3) family. Type IB subfamily.</text>
</comment>
<keyword evidence="14" id="KW-1185">Reference proteome</keyword>
<dbReference type="GO" id="GO:0055070">
    <property type="term" value="P:copper ion homeostasis"/>
    <property type="evidence" value="ECO:0007669"/>
    <property type="project" value="TreeGrafter"/>
</dbReference>
<keyword evidence="5 10" id="KW-0547">Nucleotide-binding</keyword>
<dbReference type="NCBIfam" id="TIGR01511">
    <property type="entry name" value="ATPase-IB1_Cu"/>
    <property type="match status" value="1"/>
</dbReference>
<dbReference type="SUPFAM" id="SSF81653">
    <property type="entry name" value="Calcium ATPase, transduction domain A"/>
    <property type="match status" value="1"/>
</dbReference>
<dbReference type="InterPro" id="IPR008250">
    <property type="entry name" value="ATPase_P-typ_transduc_dom_A_sf"/>
</dbReference>
<dbReference type="InterPro" id="IPR001757">
    <property type="entry name" value="P_typ_ATPase"/>
</dbReference>
<feature type="region of interest" description="Disordered" evidence="11">
    <location>
        <begin position="1"/>
        <end position="232"/>
    </location>
</feature>
<keyword evidence="3 10" id="KW-0812">Transmembrane</keyword>
<feature type="compositionally biased region" description="Basic and acidic residues" evidence="11">
    <location>
        <begin position="123"/>
        <end position="152"/>
    </location>
</feature>
<keyword evidence="8 10" id="KW-1133">Transmembrane helix</keyword>
<keyword evidence="4 10" id="KW-0479">Metal-binding</keyword>
<reference evidence="13 14" key="1">
    <citation type="submission" date="2016-10" db="EMBL/GenBank/DDBJ databases">
        <authorList>
            <person name="de Groot N.N."/>
        </authorList>
    </citation>
    <scope>NUCLEOTIDE SEQUENCE [LARGE SCALE GENOMIC DNA]</scope>
    <source>
        <strain evidence="13 14">DSM 17794</strain>
    </source>
</reference>
<feature type="compositionally biased region" description="Basic and acidic residues" evidence="11">
    <location>
        <begin position="79"/>
        <end position="109"/>
    </location>
</feature>
<dbReference type="NCBIfam" id="TIGR01512">
    <property type="entry name" value="ATPase-IB2_Cd"/>
    <property type="match status" value="1"/>
</dbReference>
<accession>A0A1I4ZKN5</accession>